<accession>A0A3E1R6V2</accession>
<keyword evidence="3" id="KW-1185">Reference proteome</keyword>
<dbReference type="RefSeq" id="WP_117180282.1">
    <property type="nucleotide sequence ID" value="NZ_QFZK01000031.1"/>
</dbReference>
<evidence type="ECO:0000313" key="3">
    <source>
        <dbReference type="Proteomes" id="UP000260665"/>
    </source>
</evidence>
<evidence type="ECO:0000256" key="1">
    <source>
        <dbReference type="SAM" id="SignalP"/>
    </source>
</evidence>
<dbReference type="AlphaFoldDB" id="A0A3E1R6V2"/>
<gene>
    <name evidence="2" type="ORF">DIC66_21730</name>
</gene>
<dbReference type="InterPro" id="IPR025245">
    <property type="entry name" value="DUF4197"/>
</dbReference>
<dbReference type="OrthoDB" id="5292580at2"/>
<proteinExistence type="predicted"/>
<organism evidence="2 3">
    <name type="scientific">Rhodoferax lacus</name>
    <dbReference type="NCBI Taxonomy" id="2184758"/>
    <lineage>
        <taxon>Bacteria</taxon>
        <taxon>Pseudomonadati</taxon>
        <taxon>Pseudomonadota</taxon>
        <taxon>Betaproteobacteria</taxon>
        <taxon>Burkholderiales</taxon>
        <taxon>Comamonadaceae</taxon>
        <taxon>Rhodoferax</taxon>
    </lineage>
</organism>
<dbReference type="Pfam" id="PF13852">
    <property type="entry name" value="DUF4197"/>
    <property type="match status" value="1"/>
</dbReference>
<reference evidence="2 3" key="1">
    <citation type="submission" date="2018-05" db="EMBL/GenBank/DDBJ databases">
        <title>Rhodoferax soyangensis sp.nov., isolated from an oligotrophic freshwater lake.</title>
        <authorList>
            <person name="Park M."/>
        </authorList>
    </citation>
    <scope>NUCLEOTIDE SEQUENCE [LARGE SCALE GENOMIC DNA]</scope>
    <source>
        <strain evidence="2 3">IMCC26218</strain>
    </source>
</reference>
<sequence length="234" mass="24693">MKRRQFNSLPLLALAGLTAVAVQQAHALTLADLSNADASKGLKTALEKGALSAVGLLGAQDGFLGNPQVRIPLPGYLNDAAQLLRTFGQGDKVDELLTSMNRAAEAAVPQSRELLLKAVQNMSVTDAKGILSGGNTAVTDFFASKTRNDLSAKFLPVVTQATAKVGLVDKYNAVAGKASEFGLVKKEDANIQQYVTNKALDGLFFMISEEEKKIRANPVGYGSAILSKVFGALQ</sequence>
<feature type="chain" id="PRO_5017674166" evidence="1">
    <location>
        <begin position="28"/>
        <end position="234"/>
    </location>
</feature>
<feature type="signal peptide" evidence="1">
    <location>
        <begin position="1"/>
        <end position="27"/>
    </location>
</feature>
<evidence type="ECO:0000313" key="2">
    <source>
        <dbReference type="EMBL" id="RFO94772.1"/>
    </source>
</evidence>
<keyword evidence="1" id="KW-0732">Signal</keyword>
<protein>
    <submittedName>
        <fullName evidence="2">DUF4197 domain-containing protein</fullName>
    </submittedName>
</protein>
<dbReference type="EMBL" id="QFZK01000031">
    <property type="protein sequence ID" value="RFO94772.1"/>
    <property type="molecule type" value="Genomic_DNA"/>
</dbReference>
<name>A0A3E1R6V2_9BURK</name>
<dbReference type="Proteomes" id="UP000260665">
    <property type="component" value="Unassembled WGS sequence"/>
</dbReference>
<comment type="caution">
    <text evidence="2">The sequence shown here is derived from an EMBL/GenBank/DDBJ whole genome shotgun (WGS) entry which is preliminary data.</text>
</comment>